<dbReference type="Gene3D" id="1.25.40.10">
    <property type="entry name" value="Tetratricopeptide repeat domain"/>
    <property type="match status" value="2"/>
</dbReference>
<evidence type="ECO:0000259" key="9">
    <source>
        <dbReference type="PROSITE" id="PS50110"/>
    </source>
</evidence>
<dbReference type="InterPro" id="IPR011006">
    <property type="entry name" value="CheY-like_superfamily"/>
</dbReference>
<feature type="coiled-coil region" evidence="7">
    <location>
        <begin position="3"/>
        <end position="30"/>
    </location>
</feature>
<gene>
    <name evidence="10" type="ORF">GCM10011343_03390</name>
</gene>
<feature type="domain" description="Response regulatory" evidence="9">
    <location>
        <begin position="579"/>
        <end position="693"/>
    </location>
</feature>
<feature type="modified residue" description="4-aspartylphosphate" evidence="5">
    <location>
        <position position="628"/>
    </location>
</feature>
<dbReference type="PROSITE" id="PS50293">
    <property type="entry name" value="TPR_REGION"/>
    <property type="match status" value="1"/>
</dbReference>
<evidence type="ECO:0000256" key="4">
    <source>
        <dbReference type="ARBA" id="ARBA00023012"/>
    </source>
</evidence>
<keyword evidence="11" id="KW-1185">Reference proteome</keyword>
<dbReference type="SUPFAM" id="SSF55874">
    <property type="entry name" value="ATPase domain of HSP90 chaperone/DNA topoisomerase II/histidine kinase"/>
    <property type="match status" value="1"/>
</dbReference>
<feature type="repeat" description="TPR" evidence="6">
    <location>
        <begin position="37"/>
        <end position="70"/>
    </location>
</feature>
<keyword evidence="10" id="KW-0418">Kinase</keyword>
<evidence type="ECO:0000256" key="5">
    <source>
        <dbReference type="PROSITE-ProRule" id="PRU00169"/>
    </source>
</evidence>
<dbReference type="SUPFAM" id="SSF47384">
    <property type="entry name" value="Homodimeric domain of signal transducing histidine kinase"/>
    <property type="match status" value="1"/>
</dbReference>
<reference evidence="10" key="1">
    <citation type="journal article" date="2014" name="Int. J. Syst. Evol. Microbiol.">
        <title>Complete genome sequence of Corynebacterium casei LMG S-19264T (=DSM 44701T), isolated from a smear-ripened cheese.</title>
        <authorList>
            <consortium name="US DOE Joint Genome Institute (JGI-PGF)"/>
            <person name="Walter F."/>
            <person name="Albersmeier A."/>
            <person name="Kalinowski J."/>
            <person name="Ruckert C."/>
        </authorList>
    </citation>
    <scope>NUCLEOTIDE SEQUENCE</scope>
    <source>
        <strain evidence="10">CGMCC 1.12506</strain>
    </source>
</reference>
<dbReference type="PROSITE" id="PS50005">
    <property type="entry name" value="TPR"/>
    <property type="match status" value="3"/>
</dbReference>
<dbReference type="CDD" id="cd16922">
    <property type="entry name" value="HATPase_EvgS-ArcB-TorS-like"/>
    <property type="match status" value="1"/>
</dbReference>
<dbReference type="EMBL" id="BMFG01000001">
    <property type="protein sequence ID" value="GGD15771.1"/>
    <property type="molecule type" value="Genomic_DNA"/>
</dbReference>
<sequence length="694" mass="78332">MDLANFNLKNNNYSLTLENLQNAIEKADKSSNVQAKAAAYSLLGNVYLELKRYSDAIETFNKSISLYQTLEPSAEMAYSFYNLGVCYIEKKEFSKAENYFRDAEQIYNELKIEGARDLINLQKGKVYKAKNEFQLATKILNTIVSKSDAEDTFKTKAEAYYLLGAIELENSRNNLALNYLNRAIELAKKYNNLEVQSNTYKALSESYERVLDLSKSHTFLKNHVLIKDSILAINQKKIGAEGFMSFKETERLKTIEQLDKENKAQAKATKFSKLISLLSIALISILSLLSLSLYKNNIIRSQTNKLLQDKNTELQLAKDKAEKASKARAEFLSTVSHELRTPLNAINGISHLLLEEKPKKSQLQYLTSLKFSGDYLLNFINDILEINRVESENIEIESINVNIKQLLEDLQNSFKDLASKNNNDFVLDIDENIPENLIGDPTKLSQIFINLINNALKFTKNGTVSVSAKIIPLETNEEDLTRIYFDINDNGIGIPPENQEAIFESFSQGSVEINRKYGGTGLGLAIVKRLVNLLGGEIKLKSDVNVGSSFSFALDFKIGHQTFVEVVKQYDSAVFSNKKVLVVEDNKINQMITKKMVENKEMICEIVDNGEEAITLVENNNFDLVLMDVHLPGINGTTATEKIRTFNKTIPIIALTAISLNENREMLLSFGMNDVITKPFNPDNFYKVIAQQLS</sequence>
<dbReference type="InterPro" id="IPR019734">
    <property type="entry name" value="TPR_rpt"/>
</dbReference>
<dbReference type="AlphaFoldDB" id="A0A916XVF3"/>
<dbReference type="SMART" id="SM00388">
    <property type="entry name" value="HisKA"/>
    <property type="match status" value="1"/>
</dbReference>
<accession>A0A916XVF3</accession>
<evidence type="ECO:0000313" key="10">
    <source>
        <dbReference type="EMBL" id="GGD15771.1"/>
    </source>
</evidence>
<evidence type="ECO:0000256" key="3">
    <source>
        <dbReference type="ARBA" id="ARBA00022553"/>
    </source>
</evidence>
<dbReference type="PRINTS" id="PR00344">
    <property type="entry name" value="BCTRLSENSOR"/>
</dbReference>
<dbReference type="Pfam" id="PF00072">
    <property type="entry name" value="Response_reg"/>
    <property type="match status" value="1"/>
</dbReference>
<dbReference type="PROSITE" id="PS50110">
    <property type="entry name" value="RESPONSE_REGULATORY"/>
    <property type="match status" value="1"/>
</dbReference>
<evidence type="ECO:0000256" key="6">
    <source>
        <dbReference type="PROSITE-ProRule" id="PRU00339"/>
    </source>
</evidence>
<dbReference type="Pfam" id="PF02518">
    <property type="entry name" value="HATPase_c"/>
    <property type="match status" value="1"/>
</dbReference>
<reference evidence="10" key="2">
    <citation type="submission" date="2020-09" db="EMBL/GenBank/DDBJ databases">
        <authorList>
            <person name="Sun Q."/>
            <person name="Zhou Y."/>
        </authorList>
    </citation>
    <scope>NUCLEOTIDE SEQUENCE</scope>
    <source>
        <strain evidence="10">CGMCC 1.12506</strain>
    </source>
</reference>
<dbReference type="InterPro" id="IPR036890">
    <property type="entry name" value="HATPase_C_sf"/>
</dbReference>
<dbReference type="SMART" id="SM00028">
    <property type="entry name" value="TPR"/>
    <property type="match status" value="3"/>
</dbReference>
<evidence type="ECO:0000256" key="1">
    <source>
        <dbReference type="ARBA" id="ARBA00000085"/>
    </source>
</evidence>
<keyword evidence="10" id="KW-0808">Transferase</keyword>
<keyword evidence="6" id="KW-0802">TPR repeat</keyword>
<evidence type="ECO:0000256" key="2">
    <source>
        <dbReference type="ARBA" id="ARBA00012438"/>
    </source>
</evidence>
<feature type="repeat" description="TPR" evidence="6">
    <location>
        <begin position="157"/>
        <end position="190"/>
    </location>
</feature>
<dbReference type="Pfam" id="PF13424">
    <property type="entry name" value="TPR_12"/>
    <property type="match status" value="1"/>
</dbReference>
<dbReference type="SMART" id="SM00448">
    <property type="entry name" value="REC"/>
    <property type="match status" value="1"/>
</dbReference>
<keyword evidence="7" id="KW-0175">Coiled coil</keyword>
<dbReference type="Pfam" id="PF00512">
    <property type="entry name" value="HisKA"/>
    <property type="match status" value="1"/>
</dbReference>
<dbReference type="InterPro" id="IPR003594">
    <property type="entry name" value="HATPase_dom"/>
</dbReference>
<dbReference type="PROSITE" id="PS50109">
    <property type="entry name" value="HIS_KIN"/>
    <property type="match status" value="1"/>
</dbReference>
<feature type="domain" description="Histidine kinase" evidence="8">
    <location>
        <begin position="334"/>
        <end position="558"/>
    </location>
</feature>
<dbReference type="CDD" id="cd00082">
    <property type="entry name" value="HisKA"/>
    <property type="match status" value="1"/>
</dbReference>
<dbReference type="InterPro" id="IPR036097">
    <property type="entry name" value="HisK_dim/P_sf"/>
</dbReference>
<dbReference type="PANTHER" id="PTHR45339:SF1">
    <property type="entry name" value="HYBRID SIGNAL TRANSDUCTION HISTIDINE KINASE J"/>
    <property type="match status" value="1"/>
</dbReference>
<protein>
    <recommendedName>
        <fullName evidence="2">histidine kinase</fullName>
        <ecNumber evidence="2">2.7.13.3</ecNumber>
    </recommendedName>
</protein>
<organism evidence="10 11">
    <name type="scientific">Flavobacterium orientale</name>
    <dbReference type="NCBI Taxonomy" id="1756020"/>
    <lineage>
        <taxon>Bacteria</taxon>
        <taxon>Pseudomonadati</taxon>
        <taxon>Bacteroidota</taxon>
        <taxon>Flavobacteriia</taxon>
        <taxon>Flavobacteriales</taxon>
        <taxon>Flavobacteriaceae</taxon>
        <taxon>Flavobacterium</taxon>
    </lineage>
</organism>
<name>A0A916XVF3_9FLAO</name>
<keyword evidence="4" id="KW-0902">Two-component regulatory system</keyword>
<dbReference type="InterPro" id="IPR005467">
    <property type="entry name" value="His_kinase_dom"/>
</dbReference>
<dbReference type="GO" id="GO:0000155">
    <property type="term" value="F:phosphorelay sensor kinase activity"/>
    <property type="evidence" value="ECO:0007669"/>
    <property type="project" value="InterPro"/>
</dbReference>
<dbReference type="InterPro" id="IPR004358">
    <property type="entry name" value="Sig_transdc_His_kin-like_C"/>
</dbReference>
<evidence type="ECO:0000256" key="7">
    <source>
        <dbReference type="SAM" id="Coils"/>
    </source>
</evidence>
<dbReference type="Gene3D" id="3.40.50.2300">
    <property type="match status" value="1"/>
</dbReference>
<dbReference type="InterPro" id="IPR011990">
    <property type="entry name" value="TPR-like_helical_dom_sf"/>
</dbReference>
<dbReference type="InterPro" id="IPR003661">
    <property type="entry name" value="HisK_dim/P_dom"/>
</dbReference>
<comment type="catalytic activity">
    <reaction evidence="1">
        <text>ATP + protein L-histidine = ADP + protein N-phospho-L-histidine.</text>
        <dbReference type="EC" id="2.7.13.3"/>
    </reaction>
</comment>
<dbReference type="Gene3D" id="3.30.565.10">
    <property type="entry name" value="Histidine kinase-like ATPase, C-terminal domain"/>
    <property type="match status" value="1"/>
</dbReference>
<dbReference type="PANTHER" id="PTHR45339">
    <property type="entry name" value="HYBRID SIGNAL TRANSDUCTION HISTIDINE KINASE J"/>
    <property type="match status" value="1"/>
</dbReference>
<dbReference type="FunFam" id="3.30.565.10:FF:000010">
    <property type="entry name" value="Sensor histidine kinase RcsC"/>
    <property type="match status" value="1"/>
</dbReference>
<dbReference type="CDD" id="cd17546">
    <property type="entry name" value="REC_hyHK_CKI1_RcsC-like"/>
    <property type="match status" value="1"/>
</dbReference>
<feature type="coiled-coil region" evidence="7">
    <location>
        <begin position="389"/>
        <end position="423"/>
    </location>
</feature>
<dbReference type="SMART" id="SM00387">
    <property type="entry name" value="HATPase_c"/>
    <property type="match status" value="1"/>
</dbReference>
<dbReference type="SUPFAM" id="SSF52172">
    <property type="entry name" value="CheY-like"/>
    <property type="match status" value="1"/>
</dbReference>
<evidence type="ECO:0000313" key="11">
    <source>
        <dbReference type="Proteomes" id="UP000625735"/>
    </source>
</evidence>
<feature type="repeat" description="TPR" evidence="6">
    <location>
        <begin position="77"/>
        <end position="110"/>
    </location>
</feature>
<proteinExistence type="predicted"/>
<comment type="caution">
    <text evidence="10">The sequence shown here is derived from an EMBL/GenBank/DDBJ whole genome shotgun (WGS) entry which is preliminary data.</text>
</comment>
<dbReference type="Proteomes" id="UP000625735">
    <property type="component" value="Unassembled WGS sequence"/>
</dbReference>
<dbReference type="SUPFAM" id="SSF48452">
    <property type="entry name" value="TPR-like"/>
    <property type="match status" value="1"/>
</dbReference>
<dbReference type="InterPro" id="IPR001789">
    <property type="entry name" value="Sig_transdc_resp-reg_receiver"/>
</dbReference>
<dbReference type="EC" id="2.7.13.3" evidence="2"/>
<evidence type="ECO:0000259" key="8">
    <source>
        <dbReference type="PROSITE" id="PS50109"/>
    </source>
</evidence>
<dbReference type="Gene3D" id="1.10.287.130">
    <property type="match status" value="1"/>
</dbReference>
<keyword evidence="3 5" id="KW-0597">Phosphoprotein</keyword>
<dbReference type="Pfam" id="PF13181">
    <property type="entry name" value="TPR_8"/>
    <property type="match status" value="1"/>
</dbReference>